<sequence>MGGEHPIPKCPSRDKEDSVSAAKTRFMFLLINSGLIHDNLPTNLHCNMAAVRAEVVTKEVFDLYRKYGDQDYIGEPVSQKEHMIQCAMLAEKEGYSDEVVLGVFLHDIGHLIGFHKALPCMGDVGTQAHEIVGEQFLKDLGFPDSVTSFVRGHVDAKRYLVYKYPHYHSELSEASKLTLIYQGGPMKAEEAQKFEELKHFEALIKMRNWDDLGKVKGAPIDSLDKYEKMCRNKMASNSTRWGIMGASRIAHDFMVALKTLPEIEHTVVAVSSRSLERATEFAVRHKIAKAYGSYKELAEDEDVEVVYVGTIHPEHAPLCKLALSHGKHVLCEKPITLNLKNTKELFDLAKVKGLFIMEALWTRFFPLYAEVKNLVDSNILGEIRVAMVSFGISADHVERLQDPAMGGGALLDVGIYCLNIVDMIFGGQEPTSISAMGQKTPAGVDSTLTITMLYAENRTASLTISMDMKLKLSEKVYCLLKHRTPPCPGVQLKEFFVGWMRFANSLELFTKKTFRKTFW</sequence>
<dbReference type="PANTHER" id="PTHR22604:SF105">
    <property type="entry name" value="TRANS-1,2-DIHYDROBENZENE-1,2-DIOL DEHYDROGENASE"/>
    <property type="match status" value="1"/>
</dbReference>
<proteinExistence type="inferred from homology"/>
<dbReference type="InterPro" id="IPR003607">
    <property type="entry name" value="HD/PDEase_dom"/>
</dbReference>
<dbReference type="InterPro" id="IPR050984">
    <property type="entry name" value="Gfo/Idh/MocA_domain"/>
</dbReference>
<dbReference type="InterPro" id="IPR055170">
    <property type="entry name" value="GFO_IDH_MocA-like_dom"/>
</dbReference>
<evidence type="ECO:0000256" key="5">
    <source>
        <dbReference type="ARBA" id="ARBA00040603"/>
    </source>
</evidence>
<evidence type="ECO:0000256" key="6">
    <source>
        <dbReference type="ARBA" id="ARBA00042926"/>
    </source>
</evidence>
<dbReference type="PANTHER" id="PTHR22604">
    <property type="entry name" value="OXIDOREDUCTASES"/>
    <property type="match status" value="1"/>
</dbReference>
<evidence type="ECO:0000256" key="10">
    <source>
        <dbReference type="ARBA" id="ARBA00049233"/>
    </source>
</evidence>
<name>A0A3M6UJN3_POCDA</name>
<evidence type="ECO:0000256" key="9">
    <source>
        <dbReference type="ARBA" id="ARBA00047423"/>
    </source>
</evidence>
<comment type="catalytic activity">
    <reaction evidence="9">
        <text>(1R,2R)-1,2-dihydrobenzene-1,2-diol + NADP(+) = catechol + NADPH + H(+)</text>
        <dbReference type="Rhea" id="RHEA:16729"/>
        <dbReference type="ChEBI" id="CHEBI:10702"/>
        <dbReference type="ChEBI" id="CHEBI:15378"/>
        <dbReference type="ChEBI" id="CHEBI:18135"/>
        <dbReference type="ChEBI" id="CHEBI:57783"/>
        <dbReference type="ChEBI" id="CHEBI:58349"/>
        <dbReference type="EC" id="1.3.1.20"/>
    </reaction>
</comment>
<evidence type="ECO:0000313" key="14">
    <source>
        <dbReference type="EMBL" id="RMX53876.1"/>
    </source>
</evidence>
<dbReference type="Gene3D" id="3.40.50.720">
    <property type="entry name" value="NAD(P)-binding Rossmann-like Domain"/>
    <property type="match status" value="1"/>
</dbReference>
<organism evidence="14 15">
    <name type="scientific">Pocillopora damicornis</name>
    <name type="common">Cauliflower coral</name>
    <name type="synonym">Millepora damicornis</name>
    <dbReference type="NCBI Taxonomy" id="46731"/>
    <lineage>
        <taxon>Eukaryota</taxon>
        <taxon>Metazoa</taxon>
        <taxon>Cnidaria</taxon>
        <taxon>Anthozoa</taxon>
        <taxon>Hexacorallia</taxon>
        <taxon>Scleractinia</taxon>
        <taxon>Astrocoeniina</taxon>
        <taxon>Pocilloporidae</taxon>
        <taxon>Pocillopora</taxon>
    </lineage>
</organism>
<evidence type="ECO:0000256" key="3">
    <source>
        <dbReference type="ARBA" id="ARBA00038853"/>
    </source>
</evidence>
<dbReference type="Proteomes" id="UP000275408">
    <property type="component" value="Unassembled WGS sequence"/>
</dbReference>
<dbReference type="GO" id="GO:0047115">
    <property type="term" value="F:trans-1,2-dihydrobenzene-1,2-diol dehydrogenase activity"/>
    <property type="evidence" value="ECO:0007669"/>
    <property type="project" value="UniProtKB-EC"/>
</dbReference>
<evidence type="ECO:0000259" key="13">
    <source>
        <dbReference type="Pfam" id="PF22725"/>
    </source>
</evidence>
<dbReference type="CDD" id="cd00077">
    <property type="entry name" value="HDc"/>
    <property type="match status" value="1"/>
</dbReference>
<dbReference type="EC" id="1.1.1.179" evidence="4"/>
<feature type="non-terminal residue" evidence="14">
    <location>
        <position position="519"/>
    </location>
</feature>
<dbReference type="STRING" id="46731.A0A3M6UJN3"/>
<feature type="domain" description="Gfo/Idh/MocA-like oxidoreductase N-terminal" evidence="11">
    <location>
        <begin position="240"/>
        <end position="357"/>
    </location>
</feature>
<dbReference type="SUPFAM" id="SSF55347">
    <property type="entry name" value="Glyceraldehyde-3-phosphate dehydrogenase-like, C-terminal domain"/>
    <property type="match status" value="1"/>
</dbReference>
<feature type="domain" description="HD" evidence="12">
    <location>
        <begin position="81"/>
        <end position="158"/>
    </location>
</feature>
<dbReference type="InterPro" id="IPR000683">
    <property type="entry name" value="Gfo/Idh/MocA-like_OxRdtase_N"/>
</dbReference>
<dbReference type="SUPFAM" id="SSF109604">
    <property type="entry name" value="HD-domain/PDEase-like"/>
    <property type="match status" value="1"/>
</dbReference>
<dbReference type="Pfam" id="PF01408">
    <property type="entry name" value="GFO_IDH_MocA"/>
    <property type="match status" value="1"/>
</dbReference>
<evidence type="ECO:0000259" key="12">
    <source>
        <dbReference type="Pfam" id="PF01966"/>
    </source>
</evidence>
<evidence type="ECO:0000313" key="15">
    <source>
        <dbReference type="Proteomes" id="UP000275408"/>
    </source>
</evidence>
<dbReference type="Pfam" id="PF01966">
    <property type="entry name" value="HD"/>
    <property type="match status" value="1"/>
</dbReference>
<comment type="catalytic activity">
    <reaction evidence="10">
        <text>D-xylose + NADP(+) = D-xylono-1,5-lactone + NADPH + H(+)</text>
        <dbReference type="Rhea" id="RHEA:22000"/>
        <dbReference type="ChEBI" id="CHEBI:15378"/>
        <dbReference type="ChEBI" id="CHEBI:15867"/>
        <dbReference type="ChEBI" id="CHEBI:53455"/>
        <dbReference type="ChEBI" id="CHEBI:57783"/>
        <dbReference type="ChEBI" id="CHEBI:58349"/>
        <dbReference type="EC" id="1.1.1.179"/>
    </reaction>
</comment>
<comment type="caution">
    <text evidence="14">The sequence shown here is derived from an EMBL/GenBank/DDBJ whole genome shotgun (WGS) entry which is preliminary data.</text>
</comment>
<dbReference type="InterPro" id="IPR036291">
    <property type="entry name" value="NAD(P)-bd_dom_sf"/>
</dbReference>
<dbReference type="GO" id="GO:0000166">
    <property type="term" value="F:nucleotide binding"/>
    <property type="evidence" value="ECO:0007669"/>
    <property type="project" value="InterPro"/>
</dbReference>
<dbReference type="OrthoDB" id="2129491at2759"/>
<evidence type="ECO:0000256" key="1">
    <source>
        <dbReference type="ARBA" id="ARBA00010928"/>
    </source>
</evidence>
<evidence type="ECO:0000256" key="2">
    <source>
        <dbReference type="ARBA" id="ARBA00023002"/>
    </source>
</evidence>
<dbReference type="Gene3D" id="3.30.360.10">
    <property type="entry name" value="Dihydrodipicolinate Reductase, domain 2"/>
    <property type="match status" value="1"/>
</dbReference>
<keyword evidence="2" id="KW-0560">Oxidoreductase</keyword>
<dbReference type="SUPFAM" id="SSF51735">
    <property type="entry name" value="NAD(P)-binding Rossmann-fold domains"/>
    <property type="match status" value="1"/>
</dbReference>
<dbReference type="GO" id="GO:0047837">
    <property type="term" value="F:D-xylose 1-dehydrogenase (NADP+) activity"/>
    <property type="evidence" value="ECO:0007669"/>
    <property type="project" value="UniProtKB-EC"/>
</dbReference>
<evidence type="ECO:0000256" key="8">
    <source>
        <dbReference type="ARBA" id="ARBA00043025"/>
    </source>
</evidence>
<gene>
    <name evidence="14" type="ORF">pdam_00018632</name>
</gene>
<evidence type="ECO:0000256" key="7">
    <source>
        <dbReference type="ARBA" id="ARBA00042988"/>
    </source>
</evidence>
<dbReference type="AlphaFoldDB" id="A0A3M6UJN3"/>
<keyword evidence="15" id="KW-1185">Reference proteome</keyword>
<dbReference type="EC" id="1.3.1.20" evidence="3"/>
<dbReference type="EMBL" id="RCHS01001388">
    <property type="protein sequence ID" value="RMX53876.1"/>
    <property type="molecule type" value="Genomic_DNA"/>
</dbReference>
<evidence type="ECO:0000256" key="4">
    <source>
        <dbReference type="ARBA" id="ARBA00038984"/>
    </source>
</evidence>
<accession>A0A3M6UJN3</accession>
<reference evidence="14 15" key="1">
    <citation type="journal article" date="2018" name="Sci. Rep.">
        <title>Comparative analysis of the Pocillopora damicornis genome highlights role of immune system in coral evolution.</title>
        <authorList>
            <person name="Cunning R."/>
            <person name="Bay R.A."/>
            <person name="Gillette P."/>
            <person name="Baker A.C."/>
            <person name="Traylor-Knowles N."/>
        </authorList>
    </citation>
    <scope>NUCLEOTIDE SEQUENCE [LARGE SCALE GENOMIC DNA]</scope>
    <source>
        <strain evidence="14">RSMAS</strain>
        <tissue evidence="14">Whole animal</tissue>
    </source>
</reference>
<evidence type="ECO:0000259" key="11">
    <source>
        <dbReference type="Pfam" id="PF01408"/>
    </source>
</evidence>
<dbReference type="Gene3D" id="1.10.3210.10">
    <property type="entry name" value="Hypothetical protein af1432"/>
    <property type="match status" value="1"/>
</dbReference>
<dbReference type="Pfam" id="PF22725">
    <property type="entry name" value="GFO_IDH_MocA_C3"/>
    <property type="match status" value="1"/>
</dbReference>
<protein>
    <recommendedName>
        <fullName evidence="5">Trans-1,2-dihydrobenzene-1,2-diol dehydrogenase</fullName>
        <ecNumber evidence="4">1.1.1.179</ecNumber>
        <ecNumber evidence="3">1.3.1.20</ecNumber>
    </recommendedName>
    <alternativeName>
        <fullName evidence="8">D-xylose 1-dehydrogenase</fullName>
    </alternativeName>
    <alternativeName>
        <fullName evidence="7">D-xylose-NADP dehydrogenase</fullName>
    </alternativeName>
    <alternativeName>
        <fullName evidence="6">Dimeric dihydrodiol dehydrogenase</fullName>
    </alternativeName>
</protein>
<dbReference type="InterPro" id="IPR006674">
    <property type="entry name" value="HD_domain"/>
</dbReference>
<comment type="similarity">
    <text evidence="1">Belongs to the Gfo/Idh/MocA family.</text>
</comment>
<feature type="domain" description="GFO/IDH/MocA-like oxidoreductase" evidence="13">
    <location>
        <begin position="368"/>
        <end position="470"/>
    </location>
</feature>